<dbReference type="InterPro" id="IPR007842">
    <property type="entry name" value="HEPN_dom"/>
</dbReference>
<dbReference type="SUPFAM" id="SSF81593">
    <property type="entry name" value="Nucleotidyltransferase substrate binding subunit/domain"/>
    <property type="match status" value="1"/>
</dbReference>
<sequence>MRAGVNMSVMETVKFDAKTFQPKHLVAEEIADPILVIRDFFSQDWLQGHLESLARWRKYVIGEGYYQDKADGPAGLLFIYKLNVRLVEAMYMLSRSERAIKAAGSIRINFDRQLQQEREDWLHYPTYLSQEECIDPYRAIRNFFDAYTVNQYSRFLNEWLETGLSAEPIGEEMEVSEVIYFYEQMQKLYEAVWVIRQRETGQPVLKIKEGPEAEVTAFIKKGPKQLPLFRANCRFNERIMDTERVGATTLTDVILKSVSATLMVIHLGTYPDPDTFYLLIVTDEKDKTPEHEIVNKIENLCKPLINVCAIVHKSDGFIKGLEDGNRLFFNAIEKHKILYRNENFQLPLLNEPDSDRTIRHVKASWERWGVQGKIFLDTAQGCYHDGHYNLAAFLLHQSVESTLIAIVRINLGYRLTIHNLARMLRLTLIFTDDLINVFDLRSVHGAQLFELLQNAYSAARYKEDYKLDEVSLKLLTEKIGSLYNVAEHIYRGTLQTIED</sequence>
<feature type="domain" description="HEPN" evidence="1">
    <location>
        <begin position="369"/>
        <end position="489"/>
    </location>
</feature>
<dbReference type="OrthoDB" id="781694at2"/>
<comment type="caution">
    <text evidence="2">The sequence shown here is derived from an EMBL/GenBank/DDBJ whole genome shotgun (WGS) entry which is preliminary data.</text>
</comment>
<organism evidence="2 3">
    <name type="scientific">Mucilaginibacter pedocola</name>
    <dbReference type="NCBI Taxonomy" id="1792845"/>
    <lineage>
        <taxon>Bacteria</taxon>
        <taxon>Pseudomonadati</taxon>
        <taxon>Bacteroidota</taxon>
        <taxon>Sphingobacteriia</taxon>
        <taxon>Sphingobacteriales</taxon>
        <taxon>Sphingobacteriaceae</taxon>
        <taxon>Mucilaginibacter</taxon>
    </lineage>
</organism>
<gene>
    <name evidence="2" type="ORF">BC343_06720</name>
</gene>
<reference evidence="2 3" key="1">
    <citation type="submission" date="2016-07" db="EMBL/GenBank/DDBJ databases">
        <title>Genomic analysis of zinc-resistant bacterium Mucilaginibacter pedocola TBZ30.</title>
        <authorList>
            <person name="Huang J."/>
            <person name="Tang J."/>
        </authorList>
    </citation>
    <scope>NUCLEOTIDE SEQUENCE [LARGE SCALE GENOMIC DNA]</scope>
    <source>
        <strain evidence="2 3">TBZ30</strain>
    </source>
</reference>
<proteinExistence type="predicted"/>
<evidence type="ECO:0000313" key="2">
    <source>
        <dbReference type="EMBL" id="OOQ59833.1"/>
    </source>
</evidence>
<protein>
    <recommendedName>
        <fullName evidence="1">HEPN domain-containing protein</fullName>
    </recommendedName>
</protein>
<dbReference type="AlphaFoldDB" id="A0A1S9PFW3"/>
<evidence type="ECO:0000313" key="3">
    <source>
        <dbReference type="Proteomes" id="UP000189739"/>
    </source>
</evidence>
<name>A0A1S9PFW3_9SPHI</name>
<dbReference type="STRING" id="1792845.BC343_06720"/>
<dbReference type="PROSITE" id="PS50910">
    <property type="entry name" value="HEPN"/>
    <property type="match status" value="1"/>
</dbReference>
<accession>A0A1S9PFW3</accession>
<dbReference type="Proteomes" id="UP000189739">
    <property type="component" value="Unassembled WGS sequence"/>
</dbReference>
<dbReference type="SMART" id="SM00748">
    <property type="entry name" value="HEPN"/>
    <property type="match status" value="1"/>
</dbReference>
<dbReference type="Gene3D" id="1.20.120.330">
    <property type="entry name" value="Nucleotidyltransferases domain 2"/>
    <property type="match status" value="1"/>
</dbReference>
<keyword evidence="3" id="KW-1185">Reference proteome</keyword>
<evidence type="ECO:0000259" key="1">
    <source>
        <dbReference type="PROSITE" id="PS50910"/>
    </source>
</evidence>
<dbReference type="EMBL" id="MBTF01000012">
    <property type="protein sequence ID" value="OOQ59833.1"/>
    <property type="molecule type" value="Genomic_DNA"/>
</dbReference>
<dbReference type="Pfam" id="PF05168">
    <property type="entry name" value="HEPN"/>
    <property type="match status" value="1"/>
</dbReference>